<keyword evidence="10 13" id="KW-0472">Membrane</keyword>
<evidence type="ECO:0000256" key="14">
    <source>
        <dbReference type="SAM" id="SignalP"/>
    </source>
</evidence>
<dbReference type="Gramene" id="KZM88322">
    <property type="protein sequence ID" value="KZM88322"/>
    <property type="gene ID" value="DCAR_025397"/>
</dbReference>
<evidence type="ECO:0000256" key="13">
    <source>
        <dbReference type="SAM" id="Phobius"/>
    </source>
</evidence>
<keyword evidence="5 14" id="KW-0732">Signal</keyword>
<dbReference type="Gene3D" id="2.60.120.430">
    <property type="entry name" value="Galactose-binding lectin"/>
    <property type="match status" value="2"/>
</dbReference>
<feature type="binding site" evidence="12">
    <location>
        <position position="541"/>
    </location>
    <ligand>
        <name>ATP</name>
        <dbReference type="ChEBI" id="CHEBI:30616"/>
    </ligand>
</feature>
<dbReference type="InterPro" id="IPR001245">
    <property type="entry name" value="Ser-Thr/Tyr_kinase_cat_dom"/>
</dbReference>
<dbReference type="InterPro" id="IPR008271">
    <property type="entry name" value="Ser/Thr_kinase_AS"/>
</dbReference>
<dbReference type="FunFam" id="2.60.120.430:FF:000007">
    <property type="entry name" value="FERONIA receptor-like kinase"/>
    <property type="match status" value="1"/>
</dbReference>
<dbReference type="SUPFAM" id="SSF56112">
    <property type="entry name" value="Protein kinase-like (PK-like)"/>
    <property type="match status" value="1"/>
</dbReference>
<evidence type="ECO:0000256" key="1">
    <source>
        <dbReference type="ARBA" id="ARBA00004479"/>
    </source>
</evidence>
<evidence type="ECO:0000259" key="15">
    <source>
        <dbReference type="PROSITE" id="PS50011"/>
    </source>
</evidence>
<feature type="chain" id="PRO_5007830479" description="Protein kinase domain-containing protein" evidence="14">
    <location>
        <begin position="25"/>
        <end position="843"/>
    </location>
</feature>
<evidence type="ECO:0000256" key="12">
    <source>
        <dbReference type="PROSITE-ProRule" id="PRU10141"/>
    </source>
</evidence>
<feature type="signal peptide" evidence="14">
    <location>
        <begin position="1"/>
        <end position="24"/>
    </location>
</feature>
<keyword evidence="3" id="KW-0808">Transferase</keyword>
<dbReference type="PROSITE" id="PS50011">
    <property type="entry name" value="PROTEIN_KINASE_DOM"/>
    <property type="match status" value="1"/>
</dbReference>
<dbReference type="Gene3D" id="1.10.510.10">
    <property type="entry name" value="Transferase(Phosphotransferase) domain 1"/>
    <property type="match status" value="1"/>
</dbReference>
<dbReference type="SMART" id="SM00220">
    <property type="entry name" value="S_TKc"/>
    <property type="match status" value="1"/>
</dbReference>
<keyword evidence="9 13" id="KW-1133">Transmembrane helix</keyword>
<dbReference type="FunFam" id="2.60.120.430:FF:000003">
    <property type="entry name" value="FERONIA receptor-like kinase"/>
    <property type="match status" value="1"/>
</dbReference>
<dbReference type="GO" id="GO:0004674">
    <property type="term" value="F:protein serine/threonine kinase activity"/>
    <property type="evidence" value="ECO:0007669"/>
    <property type="project" value="UniProtKB-KW"/>
</dbReference>
<dbReference type="InterPro" id="IPR011009">
    <property type="entry name" value="Kinase-like_dom_sf"/>
</dbReference>
<keyword evidence="7" id="KW-0418">Kinase</keyword>
<dbReference type="PROSITE" id="PS00108">
    <property type="entry name" value="PROTEIN_KINASE_ST"/>
    <property type="match status" value="1"/>
</dbReference>
<evidence type="ECO:0000256" key="2">
    <source>
        <dbReference type="ARBA" id="ARBA00022527"/>
    </source>
</evidence>
<keyword evidence="2" id="KW-0723">Serine/threonine-protein kinase</keyword>
<keyword evidence="4 13" id="KW-0812">Transmembrane</keyword>
<name>A0A161ZLZ7_DAUCS</name>
<reference evidence="16" key="1">
    <citation type="journal article" date="2016" name="Nat. Genet.">
        <title>A high-quality carrot genome assembly provides new insights into carotenoid accumulation and asterid genome evolution.</title>
        <authorList>
            <person name="Iorizzo M."/>
            <person name="Ellison S."/>
            <person name="Senalik D."/>
            <person name="Zeng P."/>
            <person name="Satapoomin P."/>
            <person name="Huang J."/>
            <person name="Bowman M."/>
            <person name="Iovene M."/>
            <person name="Sanseverino W."/>
            <person name="Cavagnaro P."/>
            <person name="Yildiz M."/>
            <person name="Macko-Podgorni A."/>
            <person name="Moranska E."/>
            <person name="Grzebelus E."/>
            <person name="Grzebelus D."/>
            <person name="Ashrafi H."/>
            <person name="Zheng Z."/>
            <person name="Cheng S."/>
            <person name="Spooner D."/>
            <person name="Van Deynze A."/>
            <person name="Simon P."/>
        </authorList>
    </citation>
    <scope>NUCLEOTIDE SEQUENCE [LARGE SCALE GENOMIC DNA]</scope>
    <source>
        <tissue evidence="16">Leaf</tissue>
    </source>
</reference>
<evidence type="ECO:0000256" key="5">
    <source>
        <dbReference type="ARBA" id="ARBA00022729"/>
    </source>
</evidence>
<evidence type="ECO:0000256" key="8">
    <source>
        <dbReference type="ARBA" id="ARBA00022840"/>
    </source>
</evidence>
<dbReference type="PANTHER" id="PTHR34590">
    <property type="entry name" value="OS03G0124300 PROTEIN-RELATED"/>
    <property type="match status" value="1"/>
</dbReference>
<dbReference type="STRING" id="79200.A0A161ZLZ7"/>
<dbReference type="PROSITE" id="PS00107">
    <property type="entry name" value="PROTEIN_KINASE_ATP"/>
    <property type="match status" value="1"/>
</dbReference>
<evidence type="ECO:0000313" key="16">
    <source>
        <dbReference type="EMBL" id="KZM88322.1"/>
    </source>
</evidence>
<comment type="subcellular location">
    <subcellularLocation>
        <location evidence="1">Membrane</location>
        <topology evidence="1">Single-pass type I membrane protein</topology>
    </subcellularLocation>
</comment>
<keyword evidence="8 12" id="KW-0067">ATP-binding</keyword>
<evidence type="ECO:0000256" key="6">
    <source>
        <dbReference type="ARBA" id="ARBA00022741"/>
    </source>
</evidence>
<dbReference type="InterPro" id="IPR045272">
    <property type="entry name" value="ANXUR1/2-like"/>
</dbReference>
<dbReference type="OMA" id="LYFHPAD"/>
<keyword evidence="6 12" id="KW-0547">Nucleotide-binding</keyword>
<accession>A0A161ZLZ7</accession>
<evidence type="ECO:0000256" key="7">
    <source>
        <dbReference type="ARBA" id="ARBA00022777"/>
    </source>
</evidence>
<dbReference type="Pfam" id="PF07714">
    <property type="entry name" value="PK_Tyr_Ser-Thr"/>
    <property type="match status" value="1"/>
</dbReference>
<dbReference type="InterPro" id="IPR017441">
    <property type="entry name" value="Protein_kinase_ATP_BS"/>
</dbReference>
<dbReference type="AlphaFoldDB" id="A0A161ZLZ7"/>
<dbReference type="FunFam" id="1.10.510.10:FF:000252">
    <property type="entry name" value="Receptor-like protein kinase FERONIA"/>
    <property type="match status" value="1"/>
</dbReference>
<dbReference type="GO" id="GO:0010038">
    <property type="term" value="P:response to metal ion"/>
    <property type="evidence" value="ECO:0007669"/>
    <property type="project" value="UniProtKB-ARBA"/>
</dbReference>
<feature type="domain" description="Protein kinase" evidence="15">
    <location>
        <begin position="512"/>
        <end position="788"/>
    </location>
</feature>
<dbReference type="GO" id="GO:0005524">
    <property type="term" value="F:ATP binding"/>
    <property type="evidence" value="ECO:0007669"/>
    <property type="project" value="UniProtKB-UniRule"/>
</dbReference>
<dbReference type="KEGG" id="dcr:108194277"/>
<evidence type="ECO:0000256" key="9">
    <source>
        <dbReference type="ARBA" id="ARBA00022989"/>
    </source>
</evidence>
<protein>
    <recommendedName>
        <fullName evidence="15">Protein kinase domain-containing protein</fullName>
    </recommendedName>
</protein>
<keyword evidence="11" id="KW-0325">Glycoprotein</keyword>
<evidence type="ECO:0000256" key="10">
    <source>
        <dbReference type="ARBA" id="ARBA00023136"/>
    </source>
</evidence>
<feature type="transmembrane region" description="Helical" evidence="13">
    <location>
        <begin position="449"/>
        <end position="470"/>
    </location>
</feature>
<dbReference type="Gene3D" id="3.30.200.20">
    <property type="entry name" value="Phosphorylase Kinase, domain 1"/>
    <property type="match status" value="1"/>
</dbReference>
<dbReference type="GO" id="GO:0004714">
    <property type="term" value="F:transmembrane receptor protein tyrosine kinase activity"/>
    <property type="evidence" value="ECO:0007669"/>
    <property type="project" value="InterPro"/>
</dbReference>
<dbReference type="InterPro" id="IPR000719">
    <property type="entry name" value="Prot_kinase_dom"/>
</dbReference>
<gene>
    <name evidence="16" type="ORF">DCAR_025397</name>
</gene>
<dbReference type="Pfam" id="PF12819">
    <property type="entry name" value="Malectin_like"/>
    <property type="match status" value="1"/>
</dbReference>
<comment type="caution">
    <text evidence="16">The sequence shown here is derived from an EMBL/GenBank/DDBJ whole genome shotgun (WGS) entry which is preliminary data.</text>
</comment>
<sequence length="843" mass="93860">MLLTSFSWQTCHFVACFFIITTLSWSPDAASPSYDPPDNIRLNCGSTKFFTTSRDGIQWVSDSTTSPDIFETSTTSTANEQSPSVDKTPYSTARFFRSQFTYTIRVSEAGQHFLRLYFYPANYSNGLKEAMSFFTVNMSDHTLLSKLSAFVNLRSSSSTLVKEFIITVDQNRLLELTFIPSPNSYAFVNGIEVVSIPNNLYIKGSDDITAGIRMVGQRNEVFINESKPIEKLYRLNVGGGEISSTNDTGMFRSWDSDEPYLLGSSLVATPNPRIPIKYTAVAPPYTAPEIVYNSARLLPHKSHNTNLTWVFPVDSGFLYLLRLHFCDVLMEIYDFNQLVFDILINNQTAEEYVDVYYLTGGIGIPVYKDYVVFVGKNQDGSKSKPYLWLAMHPNMKNLSVYDNVILNGLEIFKLNPQGGTFAAPNPKSEHINNKSGASQSALIGASQSALIGGSIGGIILFTMVVGLLLYRRRRAKSQDDKSRSTTGINSSLPSVRSQKFCLEEVKLATSNFDQNFVIGTGGFGNVYRGFMKDSTYAVAIKRLNPSSRQGAHEFHTEITILSNLRHRHLVPLIGCCDDSSEMILVYDYMVHGTLRDHLYGADNPPLSWKQRLQICIGAARGLHYLHAGAERVIIHRDVKSTNILLDEKMVAKVSDFGLSKMGPSDASVTHMSTVVKGSFGYLDPEYYLRRQLTTKSDVYSFGVVLFEVLCARPEIMQDLPYEQMNLAEWSRNCYRNGLLGEIVDKNVAGEITVESLNKFGEVGYSCLRDHGIDRPTMRDVVSGLESALQLQESFEKLDHENLFPANTVAKARSGQASTSSTCSEGFKSGVGSVFSDILNPNAR</sequence>
<proteinExistence type="predicted"/>
<dbReference type="OrthoDB" id="1720310at2759"/>
<evidence type="ECO:0000256" key="4">
    <source>
        <dbReference type="ARBA" id="ARBA00022692"/>
    </source>
</evidence>
<dbReference type="FunFam" id="3.30.200.20:FF:000039">
    <property type="entry name" value="receptor-like protein kinase FERONIA"/>
    <property type="match status" value="1"/>
</dbReference>
<dbReference type="CDD" id="cd14066">
    <property type="entry name" value="STKc_IRAK"/>
    <property type="match status" value="1"/>
</dbReference>
<organism evidence="16">
    <name type="scientific">Daucus carota subsp. sativus</name>
    <name type="common">Carrot</name>
    <dbReference type="NCBI Taxonomy" id="79200"/>
    <lineage>
        <taxon>Eukaryota</taxon>
        <taxon>Viridiplantae</taxon>
        <taxon>Streptophyta</taxon>
        <taxon>Embryophyta</taxon>
        <taxon>Tracheophyta</taxon>
        <taxon>Spermatophyta</taxon>
        <taxon>Magnoliopsida</taxon>
        <taxon>eudicotyledons</taxon>
        <taxon>Gunneridae</taxon>
        <taxon>Pentapetalae</taxon>
        <taxon>asterids</taxon>
        <taxon>campanulids</taxon>
        <taxon>Apiales</taxon>
        <taxon>Apiaceae</taxon>
        <taxon>Apioideae</taxon>
        <taxon>Scandiceae</taxon>
        <taxon>Daucinae</taxon>
        <taxon>Daucus</taxon>
        <taxon>Daucus sect. Daucus</taxon>
    </lineage>
</organism>
<dbReference type="GO" id="GO:0016020">
    <property type="term" value="C:membrane"/>
    <property type="evidence" value="ECO:0007669"/>
    <property type="project" value="UniProtKB-SubCell"/>
</dbReference>
<dbReference type="EMBL" id="LNRQ01000007">
    <property type="protein sequence ID" value="KZM88322.1"/>
    <property type="molecule type" value="Genomic_DNA"/>
</dbReference>
<dbReference type="InterPro" id="IPR024788">
    <property type="entry name" value="Malectin-like_Carb-bd_dom"/>
</dbReference>
<evidence type="ECO:0000256" key="11">
    <source>
        <dbReference type="ARBA" id="ARBA00023180"/>
    </source>
</evidence>
<evidence type="ECO:0000256" key="3">
    <source>
        <dbReference type="ARBA" id="ARBA00022679"/>
    </source>
</evidence>